<feature type="transmembrane region" description="Helical" evidence="1">
    <location>
        <begin position="190"/>
        <end position="208"/>
    </location>
</feature>
<sequence>MCHRHVRYINLGFQPKEKNKRMRKLTEIELQEIRRSIMRKEISSAEILMEIYDHYISHLQEFSEAEFHEQLFELDQKFTYGYCHALQYKFNKKAKEDIHQTQWMVIRKYFCTSRWFYLAGIMALVFYVATQARSEKELGVLLLSPMILLLLANIAFGYQNFRKLRPIKKTFKNIGIPINSSLALPITERMYFPILMAQLFVYVPKLIFSQIDLFPYLPAGAAMITILLTLYTVSLLEVWKIKSKTALV</sequence>
<proteinExistence type="predicted"/>
<dbReference type="PATRIC" id="fig|866536.3.peg.87"/>
<evidence type="ECO:0000313" key="3">
    <source>
        <dbReference type="Proteomes" id="UP000006050"/>
    </source>
</evidence>
<dbReference type="AlphaFoldDB" id="I3Z0I6"/>
<dbReference type="Proteomes" id="UP000006050">
    <property type="component" value="Chromosome"/>
</dbReference>
<feature type="transmembrane region" description="Helical" evidence="1">
    <location>
        <begin position="115"/>
        <end position="132"/>
    </location>
</feature>
<protein>
    <submittedName>
        <fullName evidence="2">Uncharacterized protein</fullName>
    </submittedName>
</protein>
<gene>
    <name evidence="2" type="ordered locus">Belba_0083</name>
</gene>
<keyword evidence="3" id="KW-1185">Reference proteome</keyword>
<feature type="transmembrane region" description="Helical" evidence="1">
    <location>
        <begin position="138"/>
        <end position="158"/>
    </location>
</feature>
<dbReference type="HOGENOM" id="CLU_1118449_0_0_10"/>
<evidence type="ECO:0000256" key="1">
    <source>
        <dbReference type="SAM" id="Phobius"/>
    </source>
</evidence>
<feature type="transmembrane region" description="Helical" evidence="1">
    <location>
        <begin position="214"/>
        <end position="236"/>
    </location>
</feature>
<dbReference type="STRING" id="866536.Belba_0083"/>
<organism evidence="2 3">
    <name type="scientific">Belliella baltica (strain DSM 15883 / CIP 108006 / LMG 21964 / BA134)</name>
    <dbReference type="NCBI Taxonomy" id="866536"/>
    <lineage>
        <taxon>Bacteria</taxon>
        <taxon>Pseudomonadati</taxon>
        <taxon>Bacteroidota</taxon>
        <taxon>Cytophagia</taxon>
        <taxon>Cytophagales</taxon>
        <taxon>Cyclobacteriaceae</taxon>
        <taxon>Belliella</taxon>
    </lineage>
</organism>
<accession>I3Z0I6</accession>
<dbReference type="KEGG" id="bbd:Belba_0083"/>
<keyword evidence="1" id="KW-0472">Membrane</keyword>
<dbReference type="EMBL" id="CP003281">
    <property type="protein sequence ID" value="AFL82754.1"/>
    <property type="molecule type" value="Genomic_DNA"/>
</dbReference>
<reference evidence="3" key="1">
    <citation type="submission" date="2012-06" db="EMBL/GenBank/DDBJ databases">
        <title>The complete genome of Belliella baltica DSM 15883.</title>
        <authorList>
            <person name="Lucas S."/>
            <person name="Copeland A."/>
            <person name="Lapidus A."/>
            <person name="Goodwin L."/>
            <person name="Pitluck S."/>
            <person name="Peters L."/>
            <person name="Mikhailova N."/>
            <person name="Davenport K."/>
            <person name="Kyrpides N."/>
            <person name="Mavromatis K."/>
            <person name="Pagani I."/>
            <person name="Ivanova N."/>
            <person name="Ovchinnikova G."/>
            <person name="Zeytun A."/>
            <person name="Detter J.C."/>
            <person name="Han C."/>
            <person name="Land M."/>
            <person name="Hauser L."/>
            <person name="Markowitz V."/>
            <person name="Cheng J.-F."/>
            <person name="Hugenholtz P."/>
            <person name="Woyke T."/>
            <person name="Wu D."/>
            <person name="Tindall B."/>
            <person name="Pomrenke H."/>
            <person name="Brambilla E."/>
            <person name="Klenk H.-P."/>
            <person name="Eisen J.A."/>
        </authorList>
    </citation>
    <scope>NUCLEOTIDE SEQUENCE [LARGE SCALE GENOMIC DNA]</scope>
    <source>
        <strain evidence="3">DSM 15883 / CIP 108006 / LMG 21964 / BA134</strain>
    </source>
</reference>
<keyword evidence="1" id="KW-0812">Transmembrane</keyword>
<evidence type="ECO:0000313" key="2">
    <source>
        <dbReference type="EMBL" id="AFL82754.1"/>
    </source>
</evidence>
<keyword evidence="1" id="KW-1133">Transmembrane helix</keyword>
<dbReference type="eggNOG" id="ENOG5033R5G">
    <property type="taxonomic scope" value="Bacteria"/>
</dbReference>
<name>I3Z0I6_BELBD</name>